<dbReference type="Pfam" id="PF02535">
    <property type="entry name" value="Zip"/>
    <property type="match status" value="1"/>
</dbReference>
<dbReference type="AlphaFoldDB" id="A0A3N2Q5L4"/>
<accession>A0A3N2Q5L4</accession>
<feature type="transmembrane region" description="Helical" evidence="6">
    <location>
        <begin position="56"/>
        <end position="76"/>
    </location>
</feature>
<feature type="transmembrane region" description="Helical" evidence="6">
    <location>
        <begin position="130"/>
        <end position="149"/>
    </location>
</feature>
<dbReference type="GO" id="GO:0005886">
    <property type="term" value="C:plasma membrane"/>
    <property type="evidence" value="ECO:0007669"/>
    <property type="project" value="TreeGrafter"/>
</dbReference>
<comment type="subcellular location">
    <subcellularLocation>
        <location evidence="1">Membrane</location>
        <topology evidence="1">Multi-pass membrane protein</topology>
    </subcellularLocation>
</comment>
<proteinExistence type="predicted"/>
<keyword evidence="8" id="KW-1185">Reference proteome</keyword>
<feature type="region of interest" description="Disordered" evidence="5">
    <location>
        <begin position="184"/>
        <end position="213"/>
    </location>
</feature>
<dbReference type="GeneID" id="39578590"/>
<feature type="transmembrane region" description="Helical" evidence="6">
    <location>
        <begin position="298"/>
        <end position="321"/>
    </location>
</feature>
<dbReference type="STRING" id="1314773.A0A3N2Q5L4"/>
<evidence type="ECO:0000313" key="7">
    <source>
        <dbReference type="EMBL" id="ROT42042.1"/>
    </source>
</evidence>
<dbReference type="Proteomes" id="UP000272025">
    <property type="component" value="Unassembled WGS sequence"/>
</dbReference>
<name>A0A3N2Q5L4_SODAK</name>
<keyword evidence="2 6" id="KW-0812">Transmembrane</keyword>
<dbReference type="PANTHER" id="PTHR11040">
    <property type="entry name" value="ZINC/IRON TRANSPORTER"/>
    <property type="match status" value="1"/>
</dbReference>
<feature type="transmembrane region" description="Helical" evidence="6">
    <location>
        <begin position="253"/>
        <end position="278"/>
    </location>
</feature>
<dbReference type="InterPro" id="IPR003689">
    <property type="entry name" value="ZIP"/>
</dbReference>
<organism evidence="7 8">
    <name type="scientific">Sodiomyces alkalinus (strain CBS 110278 / VKM F-3762 / F11)</name>
    <name type="common">Alkaliphilic filamentous fungus</name>
    <dbReference type="NCBI Taxonomy" id="1314773"/>
    <lineage>
        <taxon>Eukaryota</taxon>
        <taxon>Fungi</taxon>
        <taxon>Dikarya</taxon>
        <taxon>Ascomycota</taxon>
        <taxon>Pezizomycotina</taxon>
        <taxon>Sordariomycetes</taxon>
        <taxon>Hypocreomycetidae</taxon>
        <taxon>Glomerellales</taxon>
        <taxon>Plectosphaerellaceae</taxon>
        <taxon>Sodiomyces</taxon>
    </lineage>
</organism>
<evidence type="ECO:0000256" key="3">
    <source>
        <dbReference type="ARBA" id="ARBA00022989"/>
    </source>
</evidence>
<dbReference type="OrthoDB" id="448280at2759"/>
<gene>
    <name evidence="7" type="ORF">SODALDRAFT_326205</name>
</gene>
<evidence type="ECO:0000256" key="1">
    <source>
        <dbReference type="ARBA" id="ARBA00004141"/>
    </source>
</evidence>
<feature type="transmembrane region" description="Helical" evidence="6">
    <location>
        <begin position="88"/>
        <end position="110"/>
    </location>
</feature>
<protein>
    <submittedName>
        <fullName evidence="7">Zinc/iron permease</fullName>
    </submittedName>
</protein>
<evidence type="ECO:0000256" key="5">
    <source>
        <dbReference type="SAM" id="MobiDB-lite"/>
    </source>
</evidence>
<evidence type="ECO:0000313" key="8">
    <source>
        <dbReference type="Proteomes" id="UP000272025"/>
    </source>
</evidence>
<reference evidence="7 8" key="1">
    <citation type="journal article" date="2018" name="Mol. Ecol.">
        <title>The obligate alkalophilic soda-lake fungus Sodiomyces alkalinus has shifted to a protein diet.</title>
        <authorList>
            <person name="Grum-Grzhimaylo A.A."/>
            <person name="Falkoski D.L."/>
            <person name="van den Heuvel J."/>
            <person name="Valero-Jimenez C.A."/>
            <person name="Min B."/>
            <person name="Choi I.G."/>
            <person name="Lipzen A."/>
            <person name="Daum C.G."/>
            <person name="Aanen D.K."/>
            <person name="Tsang A."/>
            <person name="Henrissat B."/>
            <person name="Bilanenko E.N."/>
            <person name="de Vries R.P."/>
            <person name="van Kan J.A.L."/>
            <person name="Grigoriev I.V."/>
            <person name="Debets A.J.M."/>
        </authorList>
    </citation>
    <scope>NUCLEOTIDE SEQUENCE [LARGE SCALE GENOMIC DNA]</scope>
    <source>
        <strain evidence="7 8">F11</strain>
    </source>
</reference>
<sequence>MQLHSRSNLGEVPPDSHQQHVFESKRYPNPITVDHDDVDSNCNAAPADRTDMHLRIASIFIILVSSLIGALLPILLRKFAKGGFAKAMLFGSKFVGSGVIISTAWMHLMAPAAAELGHECARRRLGRFDWAFFIALMTVMSMFLAEILVTHFGHRGSNNASSASRVFLLPEEAYSHLEQQHVRGNGRDRTNNADNPSSQHCQDDGGSSPAESERTIVATQGDPHKKSAEDHPGLVSQLTAVSILEFGIVFHSVLIGLVLATTSNLTVLLIAMVFHQLLEGLGLGARLADAPWPRNRWWLPYMCACLFAVSTPIGTVVGLVAQPRSAADQLLITGIFDAISAGILMYTGLVELLAHEFLLNPEMRSSPLRAQLSAFACILAGTGGMALLANWA</sequence>
<keyword evidence="4 6" id="KW-0472">Membrane</keyword>
<feature type="transmembrane region" description="Helical" evidence="6">
    <location>
        <begin position="370"/>
        <end position="391"/>
    </location>
</feature>
<dbReference type="EMBL" id="ML119051">
    <property type="protein sequence ID" value="ROT42042.1"/>
    <property type="molecule type" value="Genomic_DNA"/>
</dbReference>
<evidence type="ECO:0000256" key="4">
    <source>
        <dbReference type="ARBA" id="ARBA00023136"/>
    </source>
</evidence>
<dbReference type="RefSeq" id="XP_028469848.1">
    <property type="nucleotide sequence ID" value="XM_028610112.1"/>
</dbReference>
<feature type="region of interest" description="Disordered" evidence="5">
    <location>
        <begin position="1"/>
        <end position="21"/>
    </location>
</feature>
<feature type="transmembrane region" description="Helical" evidence="6">
    <location>
        <begin position="330"/>
        <end position="350"/>
    </location>
</feature>
<keyword evidence="3 6" id="KW-1133">Transmembrane helix</keyword>
<evidence type="ECO:0000256" key="6">
    <source>
        <dbReference type="SAM" id="Phobius"/>
    </source>
</evidence>
<dbReference type="PANTHER" id="PTHR11040:SF32">
    <property type="entry name" value="ZINC-REGULATED TRANSPORTER 1"/>
    <property type="match status" value="1"/>
</dbReference>
<dbReference type="GO" id="GO:0005385">
    <property type="term" value="F:zinc ion transmembrane transporter activity"/>
    <property type="evidence" value="ECO:0007669"/>
    <property type="project" value="TreeGrafter"/>
</dbReference>
<evidence type="ECO:0000256" key="2">
    <source>
        <dbReference type="ARBA" id="ARBA00022692"/>
    </source>
</evidence>